<dbReference type="InterPro" id="IPR004616">
    <property type="entry name" value="Leu/Phe-tRNA_Trfase"/>
</dbReference>
<comment type="catalytic activity">
    <reaction evidence="6 15">
        <text>N-terminal L-arginyl-[protein] + L-leucyl-tRNA(Leu) = N-terminal L-leucyl-L-arginyl-[protein] + tRNA(Leu) + H(+)</text>
        <dbReference type="Rhea" id="RHEA:50416"/>
        <dbReference type="Rhea" id="RHEA-COMP:9613"/>
        <dbReference type="Rhea" id="RHEA-COMP:9622"/>
        <dbReference type="Rhea" id="RHEA-COMP:12672"/>
        <dbReference type="Rhea" id="RHEA-COMP:12673"/>
        <dbReference type="ChEBI" id="CHEBI:15378"/>
        <dbReference type="ChEBI" id="CHEBI:64719"/>
        <dbReference type="ChEBI" id="CHEBI:78442"/>
        <dbReference type="ChEBI" id="CHEBI:78494"/>
        <dbReference type="ChEBI" id="CHEBI:133044"/>
        <dbReference type="EC" id="2.3.2.6"/>
    </reaction>
</comment>
<dbReference type="Pfam" id="PF03588">
    <property type="entry name" value="Leu_Phe_trans"/>
    <property type="match status" value="1"/>
</dbReference>
<evidence type="ECO:0000313" key="16">
    <source>
        <dbReference type="EMBL" id="MBE9398816.1"/>
    </source>
</evidence>
<keyword evidence="4 15" id="KW-0012">Acyltransferase</keyword>
<evidence type="ECO:0000256" key="6">
    <source>
        <dbReference type="ARBA" id="ARBA00050652"/>
    </source>
</evidence>
<dbReference type="InterPro" id="IPR042203">
    <property type="entry name" value="Leu/Phe-tRNA_Trfase_C"/>
</dbReference>
<comment type="catalytic activity">
    <reaction evidence="5 15">
        <text>L-phenylalanyl-tRNA(Phe) + an N-terminal L-alpha-aminoacyl-[protein] = an N-terminal L-phenylalanyl-L-alpha-aminoacyl-[protein] + tRNA(Phe)</text>
        <dbReference type="Rhea" id="RHEA:43632"/>
        <dbReference type="Rhea" id="RHEA-COMP:9668"/>
        <dbReference type="Rhea" id="RHEA-COMP:9699"/>
        <dbReference type="Rhea" id="RHEA-COMP:10636"/>
        <dbReference type="Rhea" id="RHEA-COMP:10637"/>
        <dbReference type="ChEBI" id="CHEBI:78442"/>
        <dbReference type="ChEBI" id="CHEBI:78531"/>
        <dbReference type="ChEBI" id="CHEBI:78597"/>
        <dbReference type="ChEBI" id="CHEBI:83561"/>
        <dbReference type="EC" id="2.3.2.6"/>
    </reaction>
</comment>
<dbReference type="Gene3D" id="3.40.630.70">
    <property type="entry name" value="Leucyl/phenylalanyl-tRNA-protein transferase, C-terminal domain"/>
    <property type="match status" value="1"/>
</dbReference>
<name>A0A8J7K7Y2_9GAMM</name>
<keyword evidence="17" id="KW-1185">Reference proteome</keyword>
<dbReference type="EMBL" id="JADEYS010000018">
    <property type="protein sequence ID" value="MBE9398816.1"/>
    <property type="molecule type" value="Genomic_DNA"/>
</dbReference>
<dbReference type="GO" id="GO:0008914">
    <property type="term" value="F:leucyl-tRNA--protein transferase activity"/>
    <property type="evidence" value="ECO:0007669"/>
    <property type="project" value="UniProtKB-UniRule"/>
</dbReference>
<dbReference type="Gene3D" id="3.30.70.3550">
    <property type="entry name" value="Leucyl/phenylalanyl-tRNA-protein transferase, N-terminal domain"/>
    <property type="match status" value="1"/>
</dbReference>
<comment type="subcellular location">
    <subcellularLocation>
        <location evidence="1 15">Cytoplasm</location>
    </subcellularLocation>
</comment>
<dbReference type="GO" id="GO:0030163">
    <property type="term" value="P:protein catabolic process"/>
    <property type="evidence" value="ECO:0007669"/>
    <property type="project" value="UniProtKB-UniRule"/>
</dbReference>
<comment type="similarity">
    <text evidence="9 15">Belongs to the L/F-transferase family.</text>
</comment>
<sequence length="238" mass="27061">MIAWLDNESNSFPAIHTALKEPNGLLAAGGDLSPARLKEAYRQGIFPWYNQGEPILWWSPDPRCVLFPEQLHVSRSLRKRIRKQDYDVSFDTDFEAVVDACAEPRANGDGTWITRAMKGAYCDLHRQGIAHSVELRIDGRLVGGLYGLAMGKMFFGESMFSRETDASKIAFVLMVEQLQNWGYALIDCQVSNNHLKSLGAKEIPRAEFKRYLNKYLDQTSGHDWVFNPERLSFGETPR</sequence>
<dbReference type="PANTHER" id="PTHR30098">
    <property type="entry name" value="LEUCYL/PHENYLALANYL-TRNA--PROTEIN TRANSFERASE"/>
    <property type="match status" value="1"/>
</dbReference>
<reference evidence="16" key="1">
    <citation type="submission" date="2020-10" db="EMBL/GenBank/DDBJ databases">
        <title>Bacterium isolated from coastal waters sediment.</title>
        <authorList>
            <person name="Chen R.-J."/>
            <person name="Lu D.-C."/>
            <person name="Zhu K.-L."/>
            <person name="Du Z.-J."/>
        </authorList>
    </citation>
    <scope>NUCLEOTIDE SEQUENCE</scope>
    <source>
        <strain evidence="16">N1Y112</strain>
    </source>
</reference>
<dbReference type="InterPro" id="IPR042221">
    <property type="entry name" value="Leu/Phe-tRNA_Trfase_N"/>
</dbReference>
<evidence type="ECO:0000256" key="7">
    <source>
        <dbReference type="ARBA" id="ARBA00051538"/>
    </source>
</evidence>
<gene>
    <name evidence="15" type="primary">aat</name>
    <name evidence="16" type="ORF">IOQ59_16265</name>
</gene>
<dbReference type="FunFam" id="3.40.630.70:FF:000001">
    <property type="entry name" value="Leucyl/phenylalanyl-tRNA--protein transferase"/>
    <property type="match status" value="1"/>
</dbReference>
<dbReference type="SUPFAM" id="SSF55729">
    <property type="entry name" value="Acyl-CoA N-acyltransferases (Nat)"/>
    <property type="match status" value="1"/>
</dbReference>
<dbReference type="AlphaFoldDB" id="A0A8J7K7Y2"/>
<proteinExistence type="inferred from homology"/>
<dbReference type="PANTHER" id="PTHR30098:SF2">
    <property type="entry name" value="LEUCYL_PHENYLALANYL-TRNA--PROTEIN TRANSFERASE"/>
    <property type="match status" value="1"/>
</dbReference>
<evidence type="ECO:0000256" key="5">
    <source>
        <dbReference type="ARBA" id="ARBA00050607"/>
    </source>
</evidence>
<dbReference type="HAMAP" id="MF_00688">
    <property type="entry name" value="Leu_Phe_trans"/>
    <property type="match status" value="1"/>
</dbReference>
<evidence type="ECO:0000256" key="3">
    <source>
        <dbReference type="ARBA" id="ARBA00022679"/>
    </source>
</evidence>
<dbReference type="InterPro" id="IPR016181">
    <property type="entry name" value="Acyl_CoA_acyltransferase"/>
</dbReference>
<evidence type="ECO:0000256" key="10">
    <source>
        <dbReference type="ARBA" id="ARBA00066767"/>
    </source>
</evidence>
<keyword evidence="2 15" id="KW-0963">Cytoplasm</keyword>
<evidence type="ECO:0000256" key="14">
    <source>
        <dbReference type="ARBA" id="ARBA00083640"/>
    </source>
</evidence>
<dbReference type="EC" id="2.3.2.6" evidence="10 15"/>
<accession>A0A8J7K7Y2</accession>
<evidence type="ECO:0000256" key="9">
    <source>
        <dbReference type="ARBA" id="ARBA00061535"/>
    </source>
</evidence>
<dbReference type="NCBIfam" id="TIGR00667">
    <property type="entry name" value="aat"/>
    <property type="match status" value="1"/>
</dbReference>
<dbReference type="FunFam" id="3.30.70.3550:FF:000001">
    <property type="entry name" value="Leucyl/phenylalanyl-tRNA--protein transferase"/>
    <property type="match status" value="1"/>
</dbReference>
<comment type="function">
    <text evidence="8 15">Functions in the N-end rule pathway of protein degradation where it conjugates Leu, Phe and, less efficiently, Met from aminoacyl-tRNAs to the N-termini of proteins containing an N-terminal arginine or lysine.</text>
</comment>
<comment type="caution">
    <text evidence="16">The sequence shown here is derived from an EMBL/GenBank/DDBJ whole genome shotgun (WGS) entry which is preliminary data.</text>
</comment>
<evidence type="ECO:0000256" key="4">
    <source>
        <dbReference type="ARBA" id="ARBA00023315"/>
    </source>
</evidence>
<evidence type="ECO:0000256" key="11">
    <source>
        <dbReference type="ARBA" id="ARBA00074372"/>
    </source>
</evidence>
<evidence type="ECO:0000256" key="13">
    <source>
        <dbReference type="ARBA" id="ARBA00077165"/>
    </source>
</evidence>
<dbReference type="Proteomes" id="UP000640333">
    <property type="component" value="Unassembled WGS sequence"/>
</dbReference>
<organism evidence="16 17">
    <name type="scientific">Pontibacterium sinense</name>
    <dbReference type="NCBI Taxonomy" id="2781979"/>
    <lineage>
        <taxon>Bacteria</taxon>
        <taxon>Pseudomonadati</taxon>
        <taxon>Pseudomonadota</taxon>
        <taxon>Gammaproteobacteria</taxon>
        <taxon>Oceanospirillales</taxon>
        <taxon>Oceanospirillaceae</taxon>
        <taxon>Pontibacterium</taxon>
    </lineage>
</organism>
<evidence type="ECO:0000256" key="2">
    <source>
        <dbReference type="ARBA" id="ARBA00022490"/>
    </source>
</evidence>
<comment type="catalytic activity">
    <reaction evidence="7 15">
        <text>N-terminal L-lysyl-[protein] + L-leucyl-tRNA(Leu) = N-terminal L-leucyl-L-lysyl-[protein] + tRNA(Leu) + H(+)</text>
        <dbReference type="Rhea" id="RHEA:12340"/>
        <dbReference type="Rhea" id="RHEA-COMP:9613"/>
        <dbReference type="Rhea" id="RHEA-COMP:9622"/>
        <dbReference type="Rhea" id="RHEA-COMP:12670"/>
        <dbReference type="Rhea" id="RHEA-COMP:12671"/>
        <dbReference type="ChEBI" id="CHEBI:15378"/>
        <dbReference type="ChEBI" id="CHEBI:65249"/>
        <dbReference type="ChEBI" id="CHEBI:78442"/>
        <dbReference type="ChEBI" id="CHEBI:78494"/>
        <dbReference type="ChEBI" id="CHEBI:133043"/>
        <dbReference type="EC" id="2.3.2.6"/>
    </reaction>
</comment>
<evidence type="ECO:0000256" key="8">
    <source>
        <dbReference type="ARBA" id="ARBA00054043"/>
    </source>
</evidence>
<evidence type="ECO:0000256" key="1">
    <source>
        <dbReference type="ARBA" id="ARBA00004496"/>
    </source>
</evidence>
<evidence type="ECO:0000256" key="12">
    <source>
        <dbReference type="ARBA" id="ARBA00077136"/>
    </source>
</evidence>
<evidence type="ECO:0000313" key="17">
    <source>
        <dbReference type="Proteomes" id="UP000640333"/>
    </source>
</evidence>
<dbReference type="GO" id="GO:0005737">
    <property type="term" value="C:cytoplasm"/>
    <property type="evidence" value="ECO:0007669"/>
    <property type="project" value="UniProtKB-SubCell"/>
</dbReference>
<keyword evidence="3 15" id="KW-0808">Transferase</keyword>
<evidence type="ECO:0000256" key="15">
    <source>
        <dbReference type="HAMAP-Rule" id="MF_00688"/>
    </source>
</evidence>
<protein>
    <recommendedName>
        <fullName evidence="11 15">Leucyl/phenylalanyl-tRNA--protein transferase</fullName>
        <ecNumber evidence="10 15">2.3.2.6</ecNumber>
    </recommendedName>
    <alternativeName>
        <fullName evidence="12 15">L/F-transferase</fullName>
    </alternativeName>
    <alternativeName>
        <fullName evidence="13 15">Leucyltransferase</fullName>
    </alternativeName>
    <alternativeName>
        <fullName evidence="14 15">Phenyalanyltransferase</fullName>
    </alternativeName>
</protein>
<dbReference type="RefSeq" id="WP_193954511.1">
    <property type="nucleotide sequence ID" value="NZ_JADEYS010000018.1"/>
</dbReference>